<reference evidence="4 5" key="1">
    <citation type="submission" date="2016-10" db="EMBL/GenBank/DDBJ databases">
        <authorList>
            <person name="de Groot N.N."/>
        </authorList>
    </citation>
    <scope>NUCLEOTIDE SEQUENCE [LARGE SCALE GENOMIC DNA]</scope>
    <source>
        <strain evidence="4 5">DSM 22489</strain>
    </source>
</reference>
<keyword evidence="2" id="KW-0732">Signal</keyword>
<dbReference type="RefSeq" id="WP_103933842.1">
    <property type="nucleotide sequence ID" value="NZ_FNVA01000005.1"/>
</dbReference>
<feature type="domain" description="Glycosyl hydrolase family 13 catalytic" evidence="3">
    <location>
        <begin position="67"/>
        <end position="354"/>
    </location>
</feature>
<evidence type="ECO:0000313" key="4">
    <source>
        <dbReference type="EMBL" id="SEG44486.1"/>
    </source>
</evidence>
<dbReference type="GO" id="GO:0009313">
    <property type="term" value="P:oligosaccharide catabolic process"/>
    <property type="evidence" value="ECO:0007669"/>
    <property type="project" value="TreeGrafter"/>
</dbReference>
<dbReference type="InterPro" id="IPR006047">
    <property type="entry name" value="GH13_cat_dom"/>
</dbReference>
<feature type="region of interest" description="Disordered" evidence="1">
    <location>
        <begin position="331"/>
        <end position="415"/>
    </location>
</feature>
<dbReference type="AlphaFoldDB" id="A0A1H6A9S1"/>
<keyword evidence="5" id="KW-1185">Reference proteome</keyword>
<accession>A0A1H6A9S1</accession>
<feature type="chain" id="PRO_5009292468" evidence="2">
    <location>
        <begin position="27"/>
        <end position="549"/>
    </location>
</feature>
<evidence type="ECO:0000259" key="3">
    <source>
        <dbReference type="SMART" id="SM00642"/>
    </source>
</evidence>
<feature type="compositionally biased region" description="Basic and acidic residues" evidence="1">
    <location>
        <begin position="338"/>
        <end position="352"/>
    </location>
</feature>
<feature type="compositionally biased region" description="Low complexity" evidence="1">
    <location>
        <begin position="404"/>
        <end position="413"/>
    </location>
</feature>
<name>A0A1H6A9S1_9BACT</name>
<feature type="compositionally biased region" description="Pro residues" evidence="1">
    <location>
        <begin position="375"/>
        <end position="388"/>
    </location>
</feature>
<dbReference type="EMBL" id="FNVA01000005">
    <property type="protein sequence ID" value="SEG44486.1"/>
    <property type="molecule type" value="Genomic_DNA"/>
</dbReference>
<dbReference type="GO" id="GO:0004556">
    <property type="term" value="F:alpha-amylase activity"/>
    <property type="evidence" value="ECO:0007669"/>
    <property type="project" value="TreeGrafter"/>
</dbReference>
<dbReference type="Proteomes" id="UP000236728">
    <property type="component" value="Unassembled WGS sequence"/>
</dbReference>
<dbReference type="PANTHER" id="PTHR10357:SF179">
    <property type="entry name" value="NEUTRAL AND BASIC AMINO ACID TRANSPORT PROTEIN RBAT"/>
    <property type="match status" value="1"/>
</dbReference>
<proteinExistence type="predicted"/>
<protein>
    <submittedName>
        <fullName evidence="4">Alpha-glucosidase</fullName>
    </submittedName>
</protein>
<dbReference type="Pfam" id="PF00128">
    <property type="entry name" value="Alpha-amylase"/>
    <property type="match status" value="1"/>
</dbReference>
<feature type="compositionally biased region" description="Polar residues" evidence="1">
    <location>
        <begin position="394"/>
        <end position="403"/>
    </location>
</feature>
<dbReference type="Gene3D" id="3.20.20.80">
    <property type="entry name" value="Glycosidases"/>
    <property type="match status" value="2"/>
</dbReference>
<gene>
    <name evidence="4" type="ORF">SAMN05421819_2969</name>
</gene>
<feature type="signal peptide" evidence="2">
    <location>
        <begin position="1"/>
        <end position="26"/>
    </location>
</feature>
<organism evidence="4 5">
    <name type="scientific">Bryocella elongata</name>
    <dbReference type="NCBI Taxonomy" id="863522"/>
    <lineage>
        <taxon>Bacteria</taxon>
        <taxon>Pseudomonadati</taxon>
        <taxon>Acidobacteriota</taxon>
        <taxon>Terriglobia</taxon>
        <taxon>Terriglobales</taxon>
        <taxon>Acidobacteriaceae</taxon>
        <taxon>Bryocella</taxon>
    </lineage>
</organism>
<sequence>MPIFFRRELPARLNWLTLTRPLAALALGLSCAASCVPASSAQTLAHRNWAGSGMNAESWWRSAVFYRIQPTSFQDSSGDGVGDLKGIAERMSYIRSLGVDAIVLLPPFDRNDSEGLDTLLSAASQSRIRVIVGVRNDPAANPVADGRSWLARGAAGIELEADTDNANPAQVASTIAGLRSAAKSYPGERVVLASVSSAVAAQLRGQRSAGQRGAGERGAGADLLSVDIDSVARKDNSPSALATSLRQSLLAAQEVTSPPAPMLFSDDTARSAMVFAPASATHDADRSLGLNATIAAMLLTSQSSAVSLLYGQELGIESTDLDVRMQWTPTNITPASWKPEDQRAEEAAREAAAHPAPEPPKPAYDPNQYGGYVPYVPPPRKPTGPAPFDPNAQRGFSSMNTGTAASSRSAPSSTVRDPYIAASVDATRSAAVEEHDPHSLLKFYEKLIALHRGYPGLRAGTLKIFDHDAQNALVWVRLPPAGAVGALPVVVVCNLGDTPLTLSITDDLKPLHIRYYAMRRIISSPDALFESVENISMPPHAVYFGELYH</sequence>
<dbReference type="PROSITE" id="PS51257">
    <property type="entry name" value="PROKAR_LIPOPROTEIN"/>
    <property type="match status" value="1"/>
</dbReference>
<evidence type="ECO:0000256" key="1">
    <source>
        <dbReference type="SAM" id="MobiDB-lite"/>
    </source>
</evidence>
<dbReference type="InterPro" id="IPR017853">
    <property type="entry name" value="GH"/>
</dbReference>
<evidence type="ECO:0000313" key="5">
    <source>
        <dbReference type="Proteomes" id="UP000236728"/>
    </source>
</evidence>
<dbReference type="SUPFAM" id="SSF51445">
    <property type="entry name" value="(Trans)glycosidases"/>
    <property type="match status" value="1"/>
</dbReference>
<dbReference type="PANTHER" id="PTHR10357">
    <property type="entry name" value="ALPHA-AMYLASE FAMILY MEMBER"/>
    <property type="match status" value="1"/>
</dbReference>
<dbReference type="SMART" id="SM00642">
    <property type="entry name" value="Aamy"/>
    <property type="match status" value="1"/>
</dbReference>
<evidence type="ECO:0000256" key="2">
    <source>
        <dbReference type="SAM" id="SignalP"/>
    </source>
</evidence>